<dbReference type="EMBL" id="JBIMSN010000061">
    <property type="protein sequence ID" value="MFH5229924.1"/>
    <property type="molecule type" value="Genomic_DNA"/>
</dbReference>
<evidence type="ECO:0000256" key="1">
    <source>
        <dbReference type="ARBA" id="ARBA00023015"/>
    </source>
</evidence>
<dbReference type="SMART" id="SM00421">
    <property type="entry name" value="HTH_LUXR"/>
    <property type="match status" value="1"/>
</dbReference>
<evidence type="ECO:0000313" key="7">
    <source>
        <dbReference type="EMBL" id="MFH5229924.1"/>
    </source>
</evidence>
<organism evidence="7 11">
    <name type="scientific">Antrihabitans spumae</name>
    <dbReference type="NCBI Taxonomy" id="3373370"/>
    <lineage>
        <taxon>Bacteria</taxon>
        <taxon>Bacillati</taxon>
        <taxon>Actinomycetota</taxon>
        <taxon>Actinomycetes</taxon>
        <taxon>Mycobacteriales</taxon>
        <taxon>Nocardiaceae</taxon>
        <taxon>Antrihabitans</taxon>
    </lineage>
</organism>
<dbReference type="PROSITE" id="PS50043">
    <property type="entry name" value="HTH_LUXR_2"/>
    <property type="match status" value="1"/>
</dbReference>
<name>A0ABW7K595_9NOCA</name>
<dbReference type="PROSITE" id="PS00622">
    <property type="entry name" value="HTH_LUXR_1"/>
    <property type="match status" value="1"/>
</dbReference>
<feature type="compositionally biased region" description="Polar residues" evidence="4">
    <location>
        <begin position="754"/>
        <end position="768"/>
    </location>
</feature>
<keyword evidence="3" id="KW-0804">Transcription</keyword>
<dbReference type="InterPro" id="IPR027417">
    <property type="entry name" value="P-loop_NTPase"/>
</dbReference>
<keyword evidence="2" id="KW-0238">DNA-binding</keyword>
<protein>
    <submittedName>
        <fullName evidence="7">LuxR C-terminal-related transcriptional regulator</fullName>
    </submittedName>
</protein>
<dbReference type="PRINTS" id="PR00038">
    <property type="entry name" value="HTHLUXR"/>
</dbReference>
<evidence type="ECO:0000313" key="11">
    <source>
        <dbReference type="Proteomes" id="UP001609219"/>
    </source>
</evidence>
<evidence type="ECO:0000256" key="3">
    <source>
        <dbReference type="ARBA" id="ARBA00023163"/>
    </source>
</evidence>
<dbReference type="Proteomes" id="UP001609176">
    <property type="component" value="Unassembled WGS sequence"/>
</dbReference>
<dbReference type="EMBL" id="JBIMSP010000042">
    <property type="protein sequence ID" value="MFH5244406.1"/>
    <property type="molecule type" value="Genomic_DNA"/>
</dbReference>
<keyword evidence="1" id="KW-0805">Transcription regulation</keyword>
<evidence type="ECO:0000313" key="9">
    <source>
        <dbReference type="Proteomes" id="UP001609175"/>
    </source>
</evidence>
<evidence type="ECO:0000259" key="5">
    <source>
        <dbReference type="PROSITE" id="PS50043"/>
    </source>
</evidence>
<dbReference type="InterPro" id="IPR036388">
    <property type="entry name" value="WH-like_DNA-bd_sf"/>
</dbReference>
<evidence type="ECO:0000313" key="6">
    <source>
        <dbReference type="EMBL" id="MFH5207441.1"/>
    </source>
</evidence>
<dbReference type="PANTHER" id="PTHR44688">
    <property type="entry name" value="DNA-BINDING TRANSCRIPTIONAL ACTIVATOR DEVR_DOSR"/>
    <property type="match status" value="1"/>
</dbReference>
<dbReference type="PANTHER" id="PTHR44688:SF16">
    <property type="entry name" value="DNA-BINDING TRANSCRIPTIONAL ACTIVATOR DEVR_DOSR"/>
    <property type="match status" value="1"/>
</dbReference>
<dbReference type="CDD" id="cd06170">
    <property type="entry name" value="LuxR_C_like"/>
    <property type="match status" value="1"/>
</dbReference>
<dbReference type="Proteomes" id="UP001609175">
    <property type="component" value="Unassembled WGS sequence"/>
</dbReference>
<dbReference type="SUPFAM" id="SSF46894">
    <property type="entry name" value="C-terminal effector domain of the bipartite response regulators"/>
    <property type="match status" value="1"/>
</dbReference>
<proteinExistence type="predicted"/>
<keyword evidence="11" id="KW-1185">Reference proteome</keyword>
<evidence type="ECO:0000256" key="2">
    <source>
        <dbReference type="ARBA" id="ARBA00023125"/>
    </source>
</evidence>
<reference evidence="9 10" key="1">
    <citation type="submission" date="2024-10" db="EMBL/GenBank/DDBJ databases">
        <authorList>
            <person name="Riesco R."/>
        </authorList>
    </citation>
    <scope>NUCLEOTIDE SEQUENCE [LARGE SCALE GENOMIC DNA]</scope>
    <source>
        <strain evidence="8 10">NCIMB 15448</strain>
        <strain evidence="6 9">NCIMB 15449</strain>
        <strain evidence="7 11">NCIMB 15450</strain>
    </source>
</reference>
<gene>
    <name evidence="8" type="ORF">ACHIPV_21400</name>
    <name evidence="6" type="ORF">ACHIPZ_04290</name>
    <name evidence="7" type="ORF">ACHIRB_15275</name>
</gene>
<feature type="region of interest" description="Disordered" evidence="4">
    <location>
        <begin position="743"/>
        <end position="768"/>
    </location>
</feature>
<evidence type="ECO:0000256" key="4">
    <source>
        <dbReference type="SAM" id="MobiDB-lite"/>
    </source>
</evidence>
<dbReference type="InterPro" id="IPR000792">
    <property type="entry name" value="Tscrpt_reg_LuxR_C"/>
</dbReference>
<comment type="caution">
    <text evidence="7">The sequence shown here is derived from an EMBL/GenBank/DDBJ whole genome shotgun (WGS) entry which is preliminary data.</text>
</comment>
<dbReference type="PROSITE" id="PS00675">
    <property type="entry name" value="SIGMA54_INTERACT_1"/>
    <property type="match status" value="1"/>
</dbReference>
<dbReference type="InterPro" id="IPR025662">
    <property type="entry name" value="Sigma_54_int_dom_ATP-bd_1"/>
</dbReference>
<feature type="domain" description="HTH luxR-type" evidence="5">
    <location>
        <begin position="769"/>
        <end position="834"/>
    </location>
</feature>
<evidence type="ECO:0000313" key="10">
    <source>
        <dbReference type="Proteomes" id="UP001609176"/>
    </source>
</evidence>
<sequence>MGESLPKNAVPQTNDVSAATREILREVDGGGQIRLMLRGQSGTGKSAMLAAVRDRLRARGLSVSAEPSAALGGAALVVDDLHSLPTADVVAVRTLLDDSPAAVVVVATEPRAHDTELRALAATFARRGRVIDMRSLSTADIVGLGRSSAVTVTPERAARIRDLTNGIHGAVVAALGGGSPEDSVVGWVCANLRDRDIQFLSTLAMTATGIGLDVTEVSDVNGIDESNALTLIDRVRASALVTDPDLLPIAAQPLRTLLGDHRFLDVQQRVLTARLDRGVLRIHTATKLAEIGLRDARLAEYLCNAAESADPAVAAQLYSAAVQAGIDPRSVEVKRCEAAARSGDSRTAADIAESILARADDPDCASSTAELGAAVRVLAGVWADRGTLVRSAELYEWLGTDRVGNDGGSAAAVMLAAGRPEAAAAMASARPAGPPTDLTAGITMVGDALAQSMSGSGQAAVNTLARSLSLFDRAEAVALLPISPAAAAVQLSLHCGDLARADALLDRVDEKVRPGTRMWHQHRLLSAWTAMLGGDEDRARSIVESLAADDLGNRDLLLDRAIRVGLARRSGDHGALVRAWEASHRVIDEITVDVFSLLALGELWLAAVRIGDVTRVVHLISEADELLRRLGEPAAWSNTFHWYGAQAALLSEDPPALVPHALALKRAAESATAPDTYAAALAAAGSTWLRVLRQEAQLDDIEKSARILGSIGLPWDGARLASEAALRAADTETATALLQVARSLRQPPRRSERGASTPQQLPTATPRQAIVTNGPLSDRECEVADLLVLGLTYREVGSRLYISAKTVEHHVARIRRRLGAGSRSELLSMLRAMGHGRGDRAQLV</sequence>
<dbReference type="RefSeq" id="WP_395112843.1">
    <property type="nucleotide sequence ID" value="NZ_JBIMSN010000061.1"/>
</dbReference>
<dbReference type="InterPro" id="IPR016032">
    <property type="entry name" value="Sig_transdc_resp-reg_C-effctor"/>
</dbReference>
<dbReference type="Proteomes" id="UP001609219">
    <property type="component" value="Unassembled WGS sequence"/>
</dbReference>
<dbReference type="EMBL" id="JBIMSO010000018">
    <property type="protein sequence ID" value="MFH5207441.1"/>
    <property type="molecule type" value="Genomic_DNA"/>
</dbReference>
<dbReference type="Pfam" id="PF00196">
    <property type="entry name" value="GerE"/>
    <property type="match status" value="1"/>
</dbReference>
<dbReference type="SUPFAM" id="SSF52540">
    <property type="entry name" value="P-loop containing nucleoside triphosphate hydrolases"/>
    <property type="match status" value="1"/>
</dbReference>
<evidence type="ECO:0000313" key="8">
    <source>
        <dbReference type="EMBL" id="MFH5244406.1"/>
    </source>
</evidence>
<accession>A0ABW7K595</accession>
<dbReference type="Gene3D" id="1.10.10.10">
    <property type="entry name" value="Winged helix-like DNA-binding domain superfamily/Winged helix DNA-binding domain"/>
    <property type="match status" value="1"/>
</dbReference>